<protein>
    <submittedName>
        <fullName evidence="1">Uncharacterized protein</fullName>
    </submittedName>
</protein>
<dbReference type="AlphaFoldDB" id="A0A0D1JDP4"/>
<dbReference type="Proteomes" id="UP000032287">
    <property type="component" value="Unassembled WGS sequence"/>
</dbReference>
<dbReference type="PATRIC" id="fig|137591.25.peg.1622"/>
<reference evidence="1 2" key="1">
    <citation type="journal article" date="2015" name="Microbiology (Mosc.)">
        <title>Genomics of the Weissella cibaria species with an examination of its metabolic traits.</title>
        <authorList>
            <person name="Lynch K.M."/>
            <person name="Lucid A."/>
            <person name="Arendt E.K."/>
            <person name="Sleator R.D."/>
            <person name="Lucey B."/>
            <person name="Coffey A."/>
        </authorList>
    </citation>
    <scope>NUCLEOTIDE SEQUENCE [LARGE SCALE GENOMIC DNA]</scope>
    <source>
        <strain evidence="1 2">MG1</strain>
    </source>
</reference>
<proteinExistence type="predicted"/>
<organism evidence="1 2">
    <name type="scientific">Weissella cibaria</name>
    <dbReference type="NCBI Taxonomy" id="137591"/>
    <lineage>
        <taxon>Bacteria</taxon>
        <taxon>Bacillati</taxon>
        <taxon>Bacillota</taxon>
        <taxon>Bacilli</taxon>
        <taxon>Lactobacillales</taxon>
        <taxon>Lactobacillaceae</taxon>
        <taxon>Weissella</taxon>
    </lineage>
</organism>
<name>A0A0D1JDP4_9LACO</name>
<evidence type="ECO:0000313" key="2">
    <source>
        <dbReference type="Proteomes" id="UP000032287"/>
    </source>
</evidence>
<sequence>MKALVVPQPTANDVMLGQQALLAFPYEPAADVTEFLMVSGDEPLPDEYTLGLAMGYQLGIVTINRVTPSTDVPGFFEWEVAPKMLVAPKAMHLEPDTFTPVAETDYTPLEIETIGLFAWLAEPHAAFSPALQAHADALVAIGAQQMPAKYREILAQTGSWQEVDAAWEDAQFEHRNAHMLAHGITELDFGHQHAELPKLNLKSQHDSE</sequence>
<dbReference type="RefSeq" id="WP_043707496.1">
    <property type="nucleotide sequence ID" value="NZ_JALOCT010000001.1"/>
</dbReference>
<dbReference type="EMBL" id="JWHU01000034">
    <property type="protein sequence ID" value="KIU19633.1"/>
    <property type="molecule type" value="Genomic_DNA"/>
</dbReference>
<evidence type="ECO:0000313" key="1">
    <source>
        <dbReference type="EMBL" id="KIU19633.1"/>
    </source>
</evidence>
<dbReference type="eggNOG" id="ENOG502ZX66">
    <property type="taxonomic scope" value="Bacteria"/>
</dbReference>
<dbReference type="STRING" id="137591.AO080_08630"/>
<accession>A0A0D1JDP4</accession>
<gene>
    <name evidence="1" type="ORF">QX99_01650</name>
</gene>
<comment type="caution">
    <text evidence="1">The sequence shown here is derived from an EMBL/GenBank/DDBJ whole genome shotgun (WGS) entry which is preliminary data.</text>
</comment>
<keyword evidence="2" id="KW-1185">Reference proteome</keyword>